<dbReference type="Proteomes" id="UP000031668">
    <property type="component" value="Unassembled WGS sequence"/>
</dbReference>
<accession>A0A0C2NDN8</accession>
<keyword evidence="3" id="KW-1185">Reference proteome</keyword>
<evidence type="ECO:0000313" key="2">
    <source>
        <dbReference type="EMBL" id="KII72077.1"/>
    </source>
</evidence>
<sequence>MLRKRRFNELENCFNADATSSGASGPFVNSKRMKFDVSFTGDIHVAQNGVKRKFVDFPDEKPPKSVCRNITNENICSEITLNESKGEPVLKFNSIYTLPPLINPSQEFLNDQAIYQCMAQSKNWALVPFQTTENRSLSQDEDDQMRGDNSYS</sequence>
<proteinExistence type="predicted"/>
<evidence type="ECO:0000256" key="1">
    <source>
        <dbReference type="SAM" id="MobiDB-lite"/>
    </source>
</evidence>
<name>A0A0C2NDN8_THEKT</name>
<protein>
    <submittedName>
        <fullName evidence="2">Uncharacterized protein</fullName>
    </submittedName>
</protein>
<dbReference type="AlphaFoldDB" id="A0A0C2NDN8"/>
<evidence type="ECO:0000313" key="3">
    <source>
        <dbReference type="Proteomes" id="UP000031668"/>
    </source>
</evidence>
<reference evidence="2 3" key="1">
    <citation type="journal article" date="2014" name="Genome Biol. Evol.">
        <title>The genome of the myxosporean Thelohanellus kitauei shows adaptations to nutrient acquisition within its fish host.</title>
        <authorList>
            <person name="Yang Y."/>
            <person name="Xiong J."/>
            <person name="Zhou Z."/>
            <person name="Huo F."/>
            <person name="Miao W."/>
            <person name="Ran C."/>
            <person name="Liu Y."/>
            <person name="Zhang J."/>
            <person name="Feng J."/>
            <person name="Wang M."/>
            <person name="Wang M."/>
            <person name="Wang L."/>
            <person name="Yao B."/>
        </authorList>
    </citation>
    <scope>NUCLEOTIDE SEQUENCE [LARGE SCALE GENOMIC DNA]</scope>
    <source>
        <strain evidence="2">Wuqing</strain>
    </source>
</reference>
<gene>
    <name evidence="2" type="ORF">RF11_14407</name>
</gene>
<dbReference type="EMBL" id="JWZT01001417">
    <property type="protein sequence ID" value="KII72077.1"/>
    <property type="molecule type" value="Genomic_DNA"/>
</dbReference>
<organism evidence="2 3">
    <name type="scientific">Thelohanellus kitauei</name>
    <name type="common">Myxosporean</name>
    <dbReference type="NCBI Taxonomy" id="669202"/>
    <lineage>
        <taxon>Eukaryota</taxon>
        <taxon>Metazoa</taxon>
        <taxon>Cnidaria</taxon>
        <taxon>Myxozoa</taxon>
        <taxon>Myxosporea</taxon>
        <taxon>Bivalvulida</taxon>
        <taxon>Platysporina</taxon>
        <taxon>Myxobolidae</taxon>
        <taxon>Thelohanellus</taxon>
    </lineage>
</organism>
<feature type="region of interest" description="Disordered" evidence="1">
    <location>
        <begin position="133"/>
        <end position="152"/>
    </location>
</feature>
<comment type="caution">
    <text evidence="2">The sequence shown here is derived from an EMBL/GenBank/DDBJ whole genome shotgun (WGS) entry which is preliminary data.</text>
</comment>